<comment type="caution">
    <text evidence="1">The sequence shown here is derived from an EMBL/GenBank/DDBJ whole genome shotgun (WGS) entry which is preliminary data.</text>
</comment>
<sequence length="237" mass="26702">MIWRWLSLSTLLFEYGPEKSQNVCHRKGRENYTSAKSANQEGLQATPALDHSSEKITELSLPASPQALRPGTPQDFTSSSSNCQGLQRLANDFKGYSISIDGCHRGINALIQAGLTDPNNSIMLNNTKVLEEYNQIYQQAQNNHFLDYEDRQGTRLLPVASEWTGSAINHRRPSSYSSELNDNYVSRYPEDLDLQQRTFYSTVTTTRNPIHSIWDGGFLVNPVPNDPSFSCLNVLNR</sequence>
<dbReference type="AlphaFoldDB" id="A0A8X6UZZ4"/>
<name>A0A8X6UZZ4_TRICX</name>
<keyword evidence="2" id="KW-1185">Reference proteome</keyword>
<evidence type="ECO:0000313" key="2">
    <source>
        <dbReference type="Proteomes" id="UP000887159"/>
    </source>
</evidence>
<protein>
    <submittedName>
        <fullName evidence="1">Uncharacterized protein</fullName>
    </submittedName>
</protein>
<dbReference type="EMBL" id="BMAU01021093">
    <property type="protein sequence ID" value="GFX90212.1"/>
    <property type="molecule type" value="Genomic_DNA"/>
</dbReference>
<evidence type="ECO:0000313" key="1">
    <source>
        <dbReference type="EMBL" id="GFX90212.1"/>
    </source>
</evidence>
<organism evidence="1 2">
    <name type="scientific">Trichonephila clavipes</name>
    <name type="common">Golden silk orbweaver</name>
    <name type="synonym">Nephila clavipes</name>
    <dbReference type="NCBI Taxonomy" id="2585209"/>
    <lineage>
        <taxon>Eukaryota</taxon>
        <taxon>Metazoa</taxon>
        <taxon>Ecdysozoa</taxon>
        <taxon>Arthropoda</taxon>
        <taxon>Chelicerata</taxon>
        <taxon>Arachnida</taxon>
        <taxon>Araneae</taxon>
        <taxon>Araneomorphae</taxon>
        <taxon>Entelegynae</taxon>
        <taxon>Araneoidea</taxon>
        <taxon>Nephilidae</taxon>
        <taxon>Trichonephila</taxon>
    </lineage>
</organism>
<gene>
    <name evidence="1" type="ORF">TNCV_2449871</name>
</gene>
<reference evidence="1" key="1">
    <citation type="submission" date="2020-08" db="EMBL/GenBank/DDBJ databases">
        <title>Multicomponent nature underlies the extraordinary mechanical properties of spider dragline silk.</title>
        <authorList>
            <person name="Kono N."/>
            <person name="Nakamura H."/>
            <person name="Mori M."/>
            <person name="Yoshida Y."/>
            <person name="Ohtoshi R."/>
            <person name="Malay A.D."/>
            <person name="Moran D.A.P."/>
            <person name="Tomita M."/>
            <person name="Numata K."/>
            <person name="Arakawa K."/>
        </authorList>
    </citation>
    <scope>NUCLEOTIDE SEQUENCE</scope>
</reference>
<accession>A0A8X6UZZ4</accession>
<dbReference type="Proteomes" id="UP000887159">
    <property type="component" value="Unassembled WGS sequence"/>
</dbReference>
<proteinExistence type="predicted"/>